<protein>
    <submittedName>
        <fullName evidence="2">Bacteriocin</fullName>
    </submittedName>
</protein>
<name>A0ABR7UIK5_9BRAD</name>
<organism evidence="2 3">
    <name type="scientific">Bradyrhizobium campsiandrae</name>
    <dbReference type="NCBI Taxonomy" id="1729892"/>
    <lineage>
        <taxon>Bacteria</taxon>
        <taxon>Pseudomonadati</taxon>
        <taxon>Pseudomonadota</taxon>
        <taxon>Alphaproteobacteria</taxon>
        <taxon>Hyphomicrobiales</taxon>
        <taxon>Nitrobacteraceae</taxon>
        <taxon>Bradyrhizobium</taxon>
    </lineage>
</organism>
<keyword evidence="3" id="KW-1185">Reference proteome</keyword>
<dbReference type="RefSeq" id="WP_188097439.1">
    <property type="nucleotide sequence ID" value="NZ_JAANIH010000006.1"/>
</dbReference>
<feature type="compositionally biased region" description="Polar residues" evidence="1">
    <location>
        <begin position="52"/>
        <end position="62"/>
    </location>
</feature>
<dbReference type="EMBL" id="JAATTO010000065">
    <property type="protein sequence ID" value="MBC9983282.1"/>
    <property type="molecule type" value="Genomic_DNA"/>
</dbReference>
<proteinExistence type="predicted"/>
<dbReference type="InterPro" id="IPR010133">
    <property type="entry name" value="Bacteriocin_signal_seq"/>
</dbReference>
<dbReference type="NCBIfam" id="TIGR01847">
    <property type="entry name" value="bacteriocin_sig"/>
    <property type="match status" value="1"/>
</dbReference>
<comment type="caution">
    <text evidence="2">The sequence shown here is derived from an EMBL/GenBank/DDBJ whole genome shotgun (WGS) entry which is preliminary data.</text>
</comment>
<reference evidence="2 3" key="1">
    <citation type="journal article" date="2020" name="Arch. Microbiol.">
        <title>Bradyrhizobium campsiandrae sp. nov., a nitrogen-fixing bacterial strain isolated from a native leguminous tree from the Amazon adapted to flooded conditions.</title>
        <authorList>
            <person name="Cabral Michel D."/>
            <person name="Martins da Costa E."/>
            <person name="Azarias Guimaraes A."/>
            <person name="Soares de Carvalho T."/>
            <person name="Santos de Castro Caputo P."/>
            <person name="Willems A."/>
            <person name="de Souza Moreira F.M."/>
        </authorList>
    </citation>
    <scope>NUCLEOTIDE SEQUENCE [LARGE SCALE GENOMIC DNA]</scope>
    <source>
        <strain evidence="3">INPA 384B</strain>
    </source>
</reference>
<evidence type="ECO:0000313" key="3">
    <source>
        <dbReference type="Proteomes" id="UP000639516"/>
    </source>
</evidence>
<gene>
    <name evidence="2" type="ORF">HA482_34370</name>
</gene>
<dbReference type="Proteomes" id="UP000639516">
    <property type="component" value="Unassembled WGS sequence"/>
</dbReference>
<feature type="compositionally biased region" description="Polar residues" evidence="1">
    <location>
        <begin position="1"/>
        <end position="13"/>
    </location>
</feature>
<feature type="compositionally biased region" description="Basic and acidic residues" evidence="1">
    <location>
        <begin position="24"/>
        <end position="38"/>
    </location>
</feature>
<accession>A0ABR7UIK5</accession>
<evidence type="ECO:0000313" key="2">
    <source>
        <dbReference type="EMBL" id="MBC9983282.1"/>
    </source>
</evidence>
<evidence type="ECO:0000256" key="1">
    <source>
        <dbReference type="SAM" id="MobiDB-lite"/>
    </source>
</evidence>
<sequence>MTKTSSKALSANRTSDDSIAPDAHAGKTEQFELSEHDLAQVSGGYQTGGSGRTFNCPTNVDY</sequence>
<feature type="region of interest" description="Disordered" evidence="1">
    <location>
        <begin position="1"/>
        <end position="62"/>
    </location>
</feature>